<protein>
    <recommendedName>
        <fullName evidence="8">DUF2207 domain-containing protein</fullName>
    </recommendedName>
</protein>
<feature type="transmembrane region" description="Helical" evidence="2">
    <location>
        <begin position="419"/>
        <end position="438"/>
    </location>
</feature>
<reference evidence="6 7" key="1">
    <citation type="journal article" date="2016" name="Nat. Commun.">
        <title>Thousands of microbial genomes shed light on interconnected biogeochemical processes in an aquifer system.</title>
        <authorList>
            <person name="Anantharaman K."/>
            <person name="Brown C.T."/>
            <person name="Hug L.A."/>
            <person name="Sharon I."/>
            <person name="Castelle C.J."/>
            <person name="Probst A.J."/>
            <person name="Thomas B.C."/>
            <person name="Singh A."/>
            <person name="Wilkins M.J."/>
            <person name="Karaoz U."/>
            <person name="Brodie E.L."/>
            <person name="Williams K.H."/>
            <person name="Hubbard S.S."/>
            <person name="Banfield J.F."/>
        </authorList>
    </citation>
    <scope>NUCLEOTIDE SEQUENCE [LARGE SCALE GENOMIC DNA]</scope>
</reference>
<name>A0A1F7UJF7_9BACT</name>
<dbReference type="Pfam" id="PF09972">
    <property type="entry name" value="DUF2207"/>
    <property type="match status" value="1"/>
</dbReference>
<feature type="chain" id="PRO_5009533040" description="DUF2207 domain-containing protein" evidence="3">
    <location>
        <begin position="25"/>
        <end position="570"/>
    </location>
</feature>
<proteinExistence type="predicted"/>
<feature type="transmembrane region" description="Helical" evidence="2">
    <location>
        <begin position="393"/>
        <end position="413"/>
    </location>
</feature>
<feature type="region of interest" description="Disordered" evidence="1">
    <location>
        <begin position="549"/>
        <end position="570"/>
    </location>
</feature>
<dbReference type="AlphaFoldDB" id="A0A1F7UJF7"/>
<keyword evidence="2" id="KW-0472">Membrane</keyword>
<evidence type="ECO:0000256" key="3">
    <source>
        <dbReference type="SAM" id="SignalP"/>
    </source>
</evidence>
<evidence type="ECO:0008006" key="8">
    <source>
        <dbReference type="Google" id="ProtNLM"/>
    </source>
</evidence>
<evidence type="ECO:0000313" key="7">
    <source>
        <dbReference type="Proteomes" id="UP000176603"/>
    </source>
</evidence>
<feature type="domain" description="DUF2207" evidence="4">
    <location>
        <begin position="30"/>
        <end position="217"/>
    </location>
</feature>
<keyword evidence="3" id="KW-0732">Signal</keyword>
<dbReference type="STRING" id="1802399.A3E39_02895"/>
<dbReference type="InterPro" id="IPR018702">
    <property type="entry name" value="DUF2207"/>
</dbReference>
<evidence type="ECO:0000313" key="6">
    <source>
        <dbReference type="EMBL" id="OGL78421.1"/>
    </source>
</evidence>
<sequence>MISQRFFHVLAVAVLVLAPGVAHAQSAEQIASFDVRARLASDRMLTVTEVITYDFGSNEKHGIYREIPVRYARNGGTYRYRLNVAGVTRDGEDEPYTTSESGGLLTLKIGDADRTITGSHVYAITYTTNRAINFFDGEGELYWNVTGNGWQVPIGQASFVLTGPDGFDAAPARVVCYTGVYGSTEQTCTNEGAGTQLTIAATRPLAPAEGLTFAVRFPKGLIVEPSVSDVFWQFIRDNAILLLPVLTLILMLWRWWTKGRDPEGRGTVIPQYDPPRGMNPAEMVSLKDQDVPQRAVTATILDLARRGYLKIDFGEEKGWLSTSQTYTFIKQKEPDATLTESEREIYDGVFASGDTVTLAGLKHKFYKSIKPFKDGILDSLVSRKFFQANPVKVRGAYVGGAIGAIVLTFWLFAAFLQPVTIGAIIASAVIVLVVGIFMPAKTKAGAEALEEVLGFKWFLSVTEKDRLAFHNAPERKPEQFHAFLPAAVAFGVEDKWAEQFKGIDIPPPDYATGAAVAHWNAVSFVHGLGAMNAAAASSAYASPSSAGSGGSGFSGGGSGGGGGGGGGGSW</sequence>
<organism evidence="6 7">
    <name type="scientific">Candidatus Uhrbacteria bacterium RIFCSPHIGHO2_12_FULL_60_25</name>
    <dbReference type="NCBI Taxonomy" id="1802399"/>
    <lineage>
        <taxon>Bacteria</taxon>
        <taxon>Candidatus Uhriibacteriota</taxon>
    </lineage>
</organism>
<feature type="domain" description="Predicted membrane protein YciQ-like C-terminal" evidence="5">
    <location>
        <begin position="271"/>
        <end position="500"/>
    </location>
</feature>
<dbReference type="Proteomes" id="UP000176603">
    <property type="component" value="Unassembled WGS sequence"/>
</dbReference>
<comment type="caution">
    <text evidence="6">The sequence shown here is derived from an EMBL/GenBank/DDBJ whole genome shotgun (WGS) entry which is preliminary data.</text>
</comment>
<keyword evidence="2" id="KW-1133">Transmembrane helix</keyword>
<gene>
    <name evidence="6" type="ORF">A3E39_02895</name>
</gene>
<feature type="signal peptide" evidence="3">
    <location>
        <begin position="1"/>
        <end position="24"/>
    </location>
</feature>
<evidence type="ECO:0000259" key="5">
    <source>
        <dbReference type="Pfam" id="PF20990"/>
    </source>
</evidence>
<evidence type="ECO:0000259" key="4">
    <source>
        <dbReference type="Pfam" id="PF09972"/>
    </source>
</evidence>
<evidence type="ECO:0000256" key="1">
    <source>
        <dbReference type="SAM" id="MobiDB-lite"/>
    </source>
</evidence>
<dbReference type="InterPro" id="IPR048389">
    <property type="entry name" value="YciQ-like_C"/>
</dbReference>
<feature type="transmembrane region" description="Helical" evidence="2">
    <location>
        <begin position="239"/>
        <end position="256"/>
    </location>
</feature>
<keyword evidence="2" id="KW-0812">Transmembrane</keyword>
<evidence type="ECO:0000256" key="2">
    <source>
        <dbReference type="SAM" id="Phobius"/>
    </source>
</evidence>
<accession>A0A1F7UJF7</accession>
<dbReference type="Pfam" id="PF20990">
    <property type="entry name" value="DUF2207_C"/>
    <property type="match status" value="1"/>
</dbReference>
<dbReference type="EMBL" id="MGEH01000032">
    <property type="protein sequence ID" value="OGL78421.1"/>
    <property type="molecule type" value="Genomic_DNA"/>
</dbReference>